<dbReference type="InterPro" id="IPR035906">
    <property type="entry name" value="MetI-like_sf"/>
</dbReference>
<dbReference type="Proteomes" id="UP000806542">
    <property type="component" value="Unassembled WGS sequence"/>
</dbReference>
<feature type="transmembrane region" description="Helical" evidence="5">
    <location>
        <begin position="223"/>
        <end position="243"/>
    </location>
</feature>
<organism evidence="7 8">
    <name type="scientific">Ructibacterium gallinarum</name>
    <dbReference type="NCBI Taxonomy" id="2779355"/>
    <lineage>
        <taxon>Bacteria</taxon>
        <taxon>Bacillati</taxon>
        <taxon>Bacillota</taxon>
        <taxon>Clostridia</taxon>
        <taxon>Eubacteriales</taxon>
        <taxon>Oscillospiraceae</taxon>
        <taxon>Ructibacterium</taxon>
    </lineage>
</organism>
<dbReference type="PROSITE" id="PS50928">
    <property type="entry name" value="ABC_TM1"/>
    <property type="match status" value="1"/>
</dbReference>
<dbReference type="PANTHER" id="PTHR43496">
    <property type="entry name" value="PROTEIN LPLB"/>
    <property type="match status" value="1"/>
</dbReference>
<dbReference type="Pfam" id="PF00528">
    <property type="entry name" value="BPD_transp_1"/>
    <property type="match status" value="1"/>
</dbReference>
<dbReference type="EMBL" id="JADCKB010000015">
    <property type="protein sequence ID" value="MBE5040418.1"/>
    <property type="molecule type" value="Genomic_DNA"/>
</dbReference>
<protein>
    <submittedName>
        <fullName evidence="7">Sugar ABC transporter permease</fullName>
    </submittedName>
</protein>
<dbReference type="GO" id="GO:0055085">
    <property type="term" value="P:transmembrane transport"/>
    <property type="evidence" value="ECO:0007669"/>
    <property type="project" value="InterPro"/>
</dbReference>
<feature type="transmembrane region" description="Helical" evidence="5">
    <location>
        <begin position="284"/>
        <end position="308"/>
    </location>
</feature>
<dbReference type="RefSeq" id="WP_226392970.1">
    <property type="nucleotide sequence ID" value="NZ_JADCKB010000015.1"/>
</dbReference>
<evidence type="ECO:0000313" key="7">
    <source>
        <dbReference type="EMBL" id="MBE5040418.1"/>
    </source>
</evidence>
<evidence type="ECO:0000256" key="3">
    <source>
        <dbReference type="ARBA" id="ARBA00022989"/>
    </source>
</evidence>
<dbReference type="SUPFAM" id="SSF161098">
    <property type="entry name" value="MetI-like"/>
    <property type="match status" value="1"/>
</dbReference>
<evidence type="ECO:0000256" key="4">
    <source>
        <dbReference type="ARBA" id="ARBA00023136"/>
    </source>
</evidence>
<comment type="similarity">
    <text evidence="5">Belongs to the binding-protein-dependent transport system permease family.</text>
</comment>
<evidence type="ECO:0000313" key="8">
    <source>
        <dbReference type="Proteomes" id="UP000806542"/>
    </source>
</evidence>
<keyword evidence="8" id="KW-1185">Reference proteome</keyword>
<evidence type="ECO:0000256" key="2">
    <source>
        <dbReference type="ARBA" id="ARBA00022692"/>
    </source>
</evidence>
<evidence type="ECO:0000259" key="6">
    <source>
        <dbReference type="PROSITE" id="PS50928"/>
    </source>
</evidence>
<evidence type="ECO:0000256" key="1">
    <source>
        <dbReference type="ARBA" id="ARBA00004141"/>
    </source>
</evidence>
<reference evidence="7" key="1">
    <citation type="submission" date="2020-10" db="EMBL/GenBank/DDBJ databases">
        <title>ChiBAC.</title>
        <authorList>
            <person name="Zenner C."/>
            <person name="Hitch T.C.A."/>
            <person name="Clavel T."/>
        </authorList>
    </citation>
    <scope>NUCLEOTIDE SEQUENCE</scope>
    <source>
        <strain evidence="7">DSM 107454</strain>
    </source>
</reference>
<dbReference type="GO" id="GO:0005886">
    <property type="term" value="C:plasma membrane"/>
    <property type="evidence" value="ECO:0007669"/>
    <property type="project" value="UniProtKB-SubCell"/>
</dbReference>
<dbReference type="InterPro" id="IPR000515">
    <property type="entry name" value="MetI-like"/>
</dbReference>
<keyword evidence="2 5" id="KW-0812">Transmembrane</keyword>
<feature type="transmembrane region" description="Helical" evidence="5">
    <location>
        <begin position="136"/>
        <end position="160"/>
    </location>
</feature>
<accession>A0A9D5M2Q9</accession>
<dbReference type="PANTHER" id="PTHR43496:SF1">
    <property type="entry name" value="POLYGALACTURONAN_RHAMNOGALACTURONAN TRANSPORT SYSTEM PERMEASE PROTEIN YTEP"/>
    <property type="match status" value="1"/>
</dbReference>
<feature type="transmembrane region" description="Helical" evidence="5">
    <location>
        <begin position="180"/>
        <end position="202"/>
    </location>
</feature>
<keyword evidence="3 5" id="KW-1133">Transmembrane helix</keyword>
<keyword evidence="5" id="KW-0813">Transport</keyword>
<proteinExistence type="inferred from homology"/>
<comment type="caution">
    <text evidence="7">The sequence shown here is derived from an EMBL/GenBank/DDBJ whole genome shotgun (WGS) entry which is preliminary data.</text>
</comment>
<comment type="subcellular location">
    <subcellularLocation>
        <location evidence="5">Cell membrane</location>
        <topology evidence="5">Multi-pass membrane protein</topology>
    </subcellularLocation>
    <subcellularLocation>
        <location evidence="1">Membrane</location>
        <topology evidence="1">Multi-pass membrane protein</topology>
    </subcellularLocation>
</comment>
<feature type="domain" description="ABC transmembrane type-1" evidence="6">
    <location>
        <begin position="90"/>
        <end position="305"/>
    </location>
</feature>
<name>A0A9D5M2Q9_9FIRM</name>
<sequence length="318" mass="35710">MLHKKAAVQTVEVKKPLRVRLKNELVQNKYIYILAIPVILYYLIFCYGPMCGIVIAFKQYTPSSGLFGGEWVGLRYFKEFFSSMYCYRLIRNTLLISFYGVLIAFPAPIVFALLLNEVQGSKFKKTIQTVTYLPHFISLVVICGMIMDFFSTNGIVTKVIHALGGPQVNYLGDAKYFRTIYIATDIWQGVGWGSIIYLAALAGIDQELYEAAVIDGAGRWKQMLHVTLPGLAPTIIIMLIMRIGQVMSVGYEKIILLYNPSTYETADVISSFVYRRGLGNSFEYSYTTAVGLFQSVVNLVLLVGANAVSRKFTDTSLY</sequence>
<dbReference type="AlphaFoldDB" id="A0A9D5M2Q9"/>
<gene>
    <name evidence="7" type="ORF">INF28_08075</name>
</gene>
<dbReference type="CDD" id="cd06261">
    <property type="entry name" value="TM_PBP2"/>
    <property type="match status" value="1"/>
</dbReference>
<dbReference type="Gene3D" id="1.10.3720.10">
    <property type="entry name" value="MetI-like"/>
    <property type="match status" value="1"/>
</dbReference>
<feature type="transmembrane region" description="Helical" evidence="5">
    <location>
        <begin position="30"/>
        <end position="57"/>
    </location>
</feature>
<evidence type="ECO:0000256" key="5">
    <source>
        <dbReference type="RuleBase" id="RU363032"/>
    </source>
</evidence>
<feature type="transmembrane region" description="Helical" evidence="5">
    <location>
        <begin position="94"/>
        <end position="115"/>
    </location>
</feature>
<keyword evidence="4 5" id="KW-0472">Membrane</keyword>